<dbReference type="GO" id="GO:0051539">
    <property type="term" value="F:4 iron, 4 sulfur cluster binding"/>
    <property type="evidence" value="ECO:0007669"/>
    <property type="project" value="UniProtKB-UniRule"/>
</dbReference>
<dbReference type="Pfam" id="PF04055">
    <property type="entry name" value="Radical_SAM"/>
    <property type="match status" value="1"/>
</dbReference>
<dbReference type="AlphaFoldDB" id="A0A4Z0Y9S7"/>
<keyword evidence="13" id="KW-1185">Reference proteome</keyword>
<dbReference type="Gene3D" id="3.20.20.70">
    <property type="entry name" value="Aldolase class I"/>
    <property type="match status" value="1"/>
</dbReference>
<keyword evidence="7 10" id="KW-0560">Oxidoreductase</keyword>
<dbReference type="RefSeq" id="WP_135659917.1">
    <property type="nucleotide sequence ID" value="NZ_JAJUFJ010000001.1"/>
</dbReference>
<evidence type="ECO:0000256" key="6">
    <source>
        <dbReference type="ARBA" id="ARBA00022723"/>
    </source>
</evidence>
<sequence length="249" mass="28801">MKGRIHSFQSLGAVDGPGVRYVVFLQGCTLRCAYCHNPDTWNFDGTEYTVDEVLEKILRYKPYFWENGGVTVSGGEPLLQWEFVSELFRRLHNEGIHTALDTTGIGDPEGARSVLLQTDLVLCDLKFSVAEDYLRYCRGNMDTVLRFLKQTEKLRVPLWIRHVVVPNLTDGRDHILKIAELASGFSNLERLELLPFRKLCRSKYEAMGLPFPFSDYDECTDARIRELYQMIENRFPKMAGYFHFEKKAL</sequence>
<dbReference type="GO" id="GO:0005737">
    <property type="term" value="C:cytoplasm"/>
    <property type="evidence" value="ECO:0007669"/>
    <property type="project" value="UniProtKB-SubCell"/>
</dbReference>
<comment type="catalytic activity">
    <reaction evidence="10">
        <text>glycyl-[formate C-acetyltransferase] + reduced [flavodoxin] + S-adenosyl-L-methionine = glycin-2-yl radical-[formate C-acetyltransferase] + semiquinone [flavodoxin] + 5'-deoxyadenosine + L-methionine + H(+)</text>
        <dbReference type="Rhea" id="RHEA:19225"/>
        <dbReference type="Rhea" id="RHEA-COMP:10622"/>
        <dbReference type="Rhea" id="RHEA-COMP:12190"/>
        <dbReference type="Rhea" id="RHEA-COMP:12191"/>
        <dbReference type="Rhea" id="RHEA-COMP:14480"/>
        <dbReference type="ChEBI" id="CHEBI:15378"/>
        <dbReference type="ChEBI" id="CHEBI:17319"/>
        <dbReference type="ChEBI" id="CHEBI:29947"/>
        <dbReference type="ChEBI" id="CHEBI:32722"/>
        <dbReference type="ChEBI" id="CHEBI:57618"/>
        <dbReference type="ChEBI" id="CHEBI:57844"/>
        <dbReference type="ChEBI" id="CHEBI:59789"/>
        <dbReference type="ChEBI" id="CHEBI:140311"/>
        <dbReference type="EC" id="1.97.1.4"/>
    </reaction>
</comment>
<keyword evidence="9 10" id="KW-0411">Iron-sulfur</keyword>
<keyword evidence="10" id="KW-0963">Cytoplasm</keyword>
<dbReference type="InterPro" id="IPR012838">
    <property type="entry name" value="PFL1_activating"/>
</dbReference>
<keyword evidence="5 10" id="KW-0949">S-adenosyl-L-methionine</keyword>
<evidence type="ECO:0000256" key="1">
    <source>
        <dbReference type="ARBA" id="ARBA00003141"/>
    </source>
</evidence>
<dbReference type="GO" id="GO:0016829">
    <property type="term" value="F:lyase activity"/>
    <property type="evidence" value="ECO:0007669"/>
    <property type="project" value="UniProtKB-KW"/>
</dbReference>
<dbReference type="GO" id="GO:0046872">
    <property type="term" value="F:metal ion binding"/>
    <property type="evidence" value="ECO:0007669"/>
    <property type="project" value="UniProtKB-UniRule"/>
</dbReference>
<dbReference type="EC" id="1.97.1.4" evidence="10"/>
<gene>
    <name evidence="12" type="primary">pflA_3</name>
    <name evidence="12" type="ORF">CAGA_17620</name>
</gene>
<dbReference type="OrthoDB" id="9782387at2"/>
<dbReference type="PIRSF" id="PIRSF000371">
    <property type="entry name" value="PFL_act_enz"/>
    <property type="match status" value="1"/>
</dbReference>
<keyword evidence="8 10" id="KW-0408">Iron</keyword>
<protein>
    <recommendedName>
        <fullName evidence="3 10">Pyruvate formate-lyase-activating enzyme</fullName>
        <ecNumber evidence="10">1.97.1.4</ecNumber>
    </recommendedName>
</protein>
<dbReference type="InterPro" id="IPR007197">
    <property type="entry name" value="rSAM"/>
</dbReference>
<comment type="function">
    <text evidence="1 10">Activation of pyruvate formate-lyase under anaerobic conditions by generation of an organic free radical, using S-adenosylmethionine and reduced flavodoxin as cosubstrates to produce 5'-deoxy-adenosine.</text>
</comment>
<comment type="similarity">
    <text evidence="2 10">Belongs to the organic radical-activating enzymes family.</text>
</comment>
<evidence type="ECO:0000256" key="7">
    <source>
        <dbReference type="ARBA" id="ARBA00023002"/>
    </source>
</evidence>
<dbReference type="InterPro" id="IPR013785">
    <property type="entry name" value="Aldolase_TIM"/>
</dbReference>
<evidence type="ECO:0000313" key="12">
    <source>
        <dbReference type="EMBL" id="TGJ76041.1"/>
    </source>
</evidence>
<dbReference type="Proteomes" id="UP000297714">
    <property type="component" value="Unassembled WGS sequence"/>
</dbReference>
<evidence type="ECO:0000256" key="3">
    <source>
        <dbReference type="ARBA" id="ARBA00021356"/>
    </source>
</evidence>
<dbReference type="PANTHER" id="PTHR30352">
    <property type="entry name" value="PYRUVATE FORMATE-LYASE-ACTIVATING ENZYME"/>
    <property type="match status" value="1"/>
</dbReference>
<evidence type="ECO:0000313" key="13">
    <source>
        <dbReference type="Proteomes" id="UP000297714"/>
    </source>
</evidence>
<dbReference type="SFLD" id="SFLDG01066">
    <property type="entry name" value="organic_radical-activating_enz"/>
    <property type="match status" value="1"/>
</dbReference>
<evidence type="ECO:0000256" key="4">
    <source>
        <dbReference type="ARBA" id="ARBA00022485"/>
    </source>
</evidence>
<dbReference type="InterPro" id="IPR012839">
    <property type="entry name" value="Organic_radical_activase"/>
</dbReference>
<comment type="caution">
    <text evidence="12">The sequence shown here is derived from an EMBL/GenBank/DDBJ whole genome shotgun (WGS) entry which is preliminary data.</text>
</comment>
<dbReference type="SUPFAM" id="SSF102114">
    <property type="entry name" value="Radical SAM enzymes"/>
    <property type="match status" value="1"/>
</dbReference>
<proteinExistence type="inferred from homology"/>
<dbReference type="InterPro" id="IPR001989">
    <property type="entry name" value="Radical_activat_CS"/>
</dbReference>
<dbReference type="PROSITE" id="PS51918">
    <property type="entry name" value="RADICAL_SAM"/>
    <property type="match status" value="1"/>
</dbReference>
<comment type="subcellular location">
    <subcellularLocation>
        <location evidence="10">Cytoplasm</location>
    </subcellularLocation>
</comment>
<evidence type="ECO:0000259" key="11">
    <source>
        <dbReference type="PROSITE" id="PS51918"/>
    </source>
</evidence>
<keyword evidence="4 10" id="KW-0004">4Fe-4S</keyword>
<keyword evidence="12" id="KW-0456">Lyase</keyword>
<evidence type="ECO:0000256" key="2">
    <source>
        <dbReference type="ARBA" id="ARBA00009777"/>
    </source>
</evidence>
<evidence type="ECO:0000256" key="9">
    <source>
        <dbReference type="ARBA" id="ARBA00023014"/>
    </source>
</evidence>
<dbReference type="InterPro" id="IPR058240">
    <property type="entry name" value="rSAM_sf"/>
</dbReference>
<feature type="domain" description="Radical SAM core" evidence="11">
    <location>
        <begin position="14"/>
        <end position="237"/>
    </location>
</feature>
<keyword evidence="6 10" id="KW-0479">Metal-binding</keyword>
<accession>A0A4Z0Y9S7</accession>
<evidence type="ECO:0000256" key="8">
    <source>
        <dbReference type="ARBA" id="ARBA00023004"/>
    </source>
</evidence>
<dbReference type="PROSITE" id="PS01087">
    <property type="entry name" value="RADICAL_ACTIVATING"/>
    <property type="match status" value="1"/>
</dbReference>
<organism evidence="12 13">
    <name type="scientific">Caproiciproducens galactitolivorans</name>
    <dbReference type="NCBI Taxonomy" id="642589"/>
    <lineage>
        <taxon>Bacteria</taxon>
        <taxon>Bacillati</taxon>
        <taxon>Bacillota</taxon>
        <taxon>Clostridia</taxon>
        <taxon>Eubacteriales</taxon>
        <taxon>Acutalibacteraceae</taxon>
        <taxon>Caproiciproducens</taxon>
    </lineage>
</organism>
<dbReference type="GO" id="GO:0043365">
    <property type="term" value="F:[formate-C-acetyltransferase]-activating enzyme activity"/>
    <property type="evidence" value="ECO:0007669"/>
    <property type="project" value="UniProtKB-UniRule"/>
</dbReference>
<keyword evidence="12" id="KW-0670">Pyruvate</keyword>
<dbReference type="CDD" id="cd01335">
    <property type="entry name" value="Radical_SAM"/>
    <property type="match status" value="1"/>
</dbReference>
<evidence type="ECO:0000256" key="10">
    <source>
        <dbReference type="RuleBase" id="RU362053"/>
    </source>
</evidence>
<dbReference type="SFLD" id="SFLDS00029">
    <property type="entry name" value="Radical_SAM"/>
    <property type="match status" value="1"/>
</dbReference>
<dbReference type="EMBL" id="SRMQ01000008">
    <property type="protein sequence ID" value="TGJ76041.1"/>
    <property type="molecule type" value="Genomic_DNA"/>
</dbReference>
<dbReference type="NCBIfam" id="TIGR02493">
    <property type="entry name" value="PFLA"/>
    <property type="match status" value="1"/>
</dbReference>
<dbReference type="PANTHER" id="PTHR30352:SF5">
    <property type="entry name" value="PYRUVATE FORMATE-LYASE 1-ACTIVATING ENZYME"/>
    <property type="match status" value="1"/>
</dbReference>
<comment type="cofactor">
    <cofactor evidence="10">
        <name>[4Fe-4S] cluster</name>
        <dbReference type="ChEBI" id="CHEBI:49883"/>
    </cofactor>
    <text evidence="10">Binds 1 [4Fe-4S] cluster. The cluster is coordinated with 3 cysteines and an exchangeable S-adenosyl-L-methionine.</text>
</comment>
<dbReference type="InterPro" id="IPR034457">
    <property type="entry name" value="Organic_radical-activating"/>
</dbReference>
<reference evidence="12 13" key="1">
    <citation type="submission" date="2019-04" db="EMBL/GenBank/DDBJ databases">
        <authorList>
            <person name="Poehlein A."/>
            <person name="Bengelsdorf F.R."/>
            <person name="Duerre P."/>
            <person name="Daniel R."/>
        </authorList>
    </citation>
    <scope>NUCLEOTIDE SEQUENCE [LARGE SCALE GENOMIC DNA]</scope>
    <source>
        <strain evidence="12 13">BS-1</strain>
    </source>
</reference>
<name>A0A4Z0Y9S7_9FIRM</name>
<evidence type="ECO:0000256" key="5">
    <source>
        <dbReference type="ARBA" id="ARBA00022691"/>
    </source>
</evidence>